<sequence length="92" mass="10182">MAINENVPEFPPHGRVTGKNPRASLHPLHEAALRLAEVGLQRQKPKSAKTKDLINLLLCHGARAWRCSQAEASIHLHVTCPEGRAPVTLRLR</sequence>
<organism evidence="2 3">
    <name type="scientific">Rhizobium altiplani</name>
    <dbReference type="NCBI Taxonomy" id="1864509"/>
    <lineage>
        <taxon>Bacteria</taxon>
        <taxon>Pseudomonadati</taxon>
        <taxon>Pseudomonadota</taxon>
        <taxon>Alphaproteobacteria</taxon>
        <taxon>Hyphomicrobiales</taxon>
        <taxon>Rhizobiaceae</taxon>
        <taxon>Rhizobium/Agrobacterium group</taxon>
        <taxon>Rhizobium</taxon>
    </lineage>
</organism>
<accession>A0A120FKS7</accession>
<evidence type="ECO:0000256" key="1">
    <source>
        <dbReference type="SAM" id="MobiDB-lite"/>
    </source>
</evidence>
<proteinExistence type="predicted"/>
<keyword evidence="3" id="KW-1185">Reference proteome</keyword>
<evidence type="ECO:0000313" key="3">
    <source>
        <dbReference type="Proteomes" id="UP000068164"/>
    </source>
</evidence>
<dbReference type="AlphaFoldDB" id="A0A120FKS7"/>
<protein>
    <submittedName>
        <fullName evidence="2">Uncharacterized protein</fullName>
    </submittedName>
</protein>
<gene>
    <name evidence="2" type="ORF">AS026_07145</name>
</gene>
<reference evidence="2 3" key="1">
    <citation type="submission" date="2015-11" db="EMBL/GenBank/DDBJ databases">
        <title>Draft Genome Sequence of the Strain BR 10423 (Rhizobium sp.) isolated from nodules of Mimosa pudica.</title>
        <authorList>
            <person name="Barauna A.C."/>
            <person name="Zilli J.E."/>
            <person name="Simoes-Araujo J.L."/>
            <person name="Reis V.M."/>
            <person name="James E.K."/>
            <person name="Reis F.B.Jr."/>
            <person name="Rouws L.F."/>
            <person name="Passos S.R."/>
            <person name="Gois S.R."/>
        </authorList>
    </citation>
    <scope>NUCLEOTIDE SEQUENCE [LARGE SCALE GENOMIC DNA]</scope>
    <source>
        <strain evidence="2 3">BR10423</strain>
    </source>
</reference>
<comment type="caution">
    <text evidence="2">The sequence shown here is derived from an EMBL/GenBank/DDBJ whole genome shotgun (WGS) entry which is preliminary data.</text>
</comment>
<dbReference type="EMBL" id="LNCD01000082">
    <property type="protein sequence ID" value="KWV51094.1"/>
    <property type="molecule type" value="Genomic_DNA"/>
</dbReference>
<feature type="region of interest" description="Disordered" evidence="1">
    <location>
        <begin position="1"/>
        <end position="21"/>
    </location>
</feature>
<name>A0A120FKS7_9HYPH</name>
<evidence type="ECO:0000313" key="2">
    <source>
        <dbReference type="EMBL" id="KWV51094.1"/>
    </source>
</evidence>
<dbReference type="OrthoDB" id="8116929at2"/>
<dbReference type="Proteomes" id="UP000068164">
    <property type="component" value="Unassembled WGS sequence"/>
</dbReference>
<dbReference type="RefSeq" id="WP_062370884.1">
    <property type="nucleotide sequence ID" value="NZ_LNCD01000082.1"/>
</dbReference>